<dbReference type="SMART" id="SM00320">
    <property type="entry name" value="WD40"/>
    <property type="match status" value="3"/>
</dbReference>
<feature type="compositionally biased region" description="Low complexity" evidence="5">
    <location>
        <begin position="38"/>
        <end position="53"/>
    </location>
</feature>
<dbReference type="PANTHER" id="PTHR22842">
    <property type="entry name" value="WD40 REPEAT PROTEIN"/>
    <property type="match status" value="1"/>
</dbReference>
<dbReference type="EMBL" id="QKWK01000002">
    <property type="protein sequence ID" value="TXT13713.1"/>
    <property type="molecule type" value="Genomic_DNA"/>
</dbReference>
<gene>
    <name evidence="6" type="ORF">VHUM_01080</name>
</gene>
<evidence type="ECO:0000313" key="7">
    <source>
        <dbReference type="Proteomes" id="UP000473826"/>
    </source>
</evidence>
<evidence type="ECO:0000256" key="4">
    <source>
        <dbReference type="PROSITE-ProRule" id="PRU00221"/>
    </source>
</evidence>
<dbReference type="PROSITE" id="PS50082">
    <property type="entry name" value="WD_REPEATS_2"/>
    <property type="match status" value="1"/>
</dbReference>
<protein>
    <submittedName>
        <fullName evidence="6">Uncharacterized protein</fullName>
    </submittedName>
</protein>
<accession>A0A7D8Z723</accession>
<dbReference type="GO" id="GO:0000398">
    <property type="term" value="P:mRNA splicing, via spliceosome"/>
    <property type="evidence" value="ECO:0007669"/>
    <property type="project" value="TreeGrafter"/>
</dbReference>
<evidence type="ECO:0000256" key="3">
    <source>
        <dbReference type="ARBA" id="ARBA00038145"/>
    </source>
</evidence>
<reference evidence="6 7" key="1">
    <citation type="journal article" date="2019" name="PLoS Genet.">
        <title>Convergent evolution of linked mating-type loci in basidiomycete fungi.</title>
        <authorList>
            <person name="Sun S."/>
            <person name="Coelho M.A."/>
            <person name="Heitman J."/>
            <person name="Nowrousian M."/>
        </authorList>
    </citation>
    <scope>NUCLEOTIDE SEQUENCE [LARGE SCALE GENOMIC DNA]</scope>
    <source>
        <strain evidence="6 7">CBS 4282</strain>
    </source>
</reference>
<evidence type="ECO:0000313" key="6">
    <source>
        <dbReference type="EMBL" id="TXT13713.1"/>
    </source>
</evidence>
<evidence type="ECO:0000256" key="1">
    <source>
        <dbReference type="ARBA" id="ARBA00004496"/>
    </source>
</evidence>
<comment type="subcellular location">
    <subcellularLocation>
        <location evidence="1">Cytoplasm</location>
    </subcellularLocation>
</comment>
<dbReference type="Pfam" id="PF00400">
    <property type="entry name" value="WD40"/>
    <property type="match status" value="1"/>
</dbReference>
<keyword evidence="2" id="KW-0963">Cytoplasm</keyword>
<dbReference type="InterPro" id="IPR036322">
    <property type="entry name" value="WD40_repeat_dom_sf"/>
</dbReference>
<organism evidence="6 7">
    <name type="scientific">Vanrija humicola</name>
    <name type="common">Yeast</name>
    <name type="synonym">Cryptococcus humicola</name>
    <dbReference type="NCBI Taxonomy" id="5417"/>
    <lineage>
        <taxon>Eukaryota</taxon>
        <taxon>Fungi</taxon>
        <taxon>Dikarya</taxon>
        <taxon>Basidiomycota</taxon>
        <taxon>Agaricomycotina</taxon>
        <taxon>Tremellomycetes</taxon>
        <taxon>Trichosporonales</taxon>
        <taxon>Trichosporonaceae</taxon>
        <taxon>Vanrija</taxon>
    </lineage>
</organism>
<feature type="repeat" description="WD" evidence="4">
    <location>
        <begin position="170"/>
        <end position="203"/>
    </location>
</feature>
<dbReference type="Proteomes" id="UP000473826">
    <property type="component" value="Unassembled WGS sequence"/>
</dbReference>
<dbReference type="SUPFAM" id="SSF50978">
    <property type="entry name" value="WD40 repeat-like"/>
    <property type="match status" value="1"/>
</dbReference>
<sequence length="203" mass="21455">MRGCSRAPGSTQRSCCGTCARPCATRCRRSRAPRRASTRSTSRPTRSRSSPAALTATCAATTCGWARSWRTWWEVSCAQPCELSSPAAPVSGLAPSPSTPRETMLVASLDGKLRLFDRSNGSVLQTFSGHNCSTQRSKPAFARGEGSVLAGDEDGRLWSWSVLDGAGVSRAAHSRGVTTVLAHANGKEVITASLDGTIKVWGV</sequence>
<dbReference type="InterPro" id="IPR015943">
    <property type="entry name" value="WD40/YVTN_repeat-like_dom_sf"/>
</dbReference>
<dbReference type="GO" id="GO:0005737">
    <property type="term" value="C:cytoplasm"/>
    <property type="evidence" value="ECO:0007669"/>
    <property type="project" value="UniProtKB-SubCell"/>
</dbReference>
<keyword evidence="7" id="KW-1185">Reference proteome</keyword>
<dbReference type="PROSITE" id="PS50294">
    <property type="entry name" value="WD_REPEATS_REGION"/>
    <property type="match status" value="1"/>
</dbReference>
<feature type="region of interest" description="Disordered" evidence="5">
    <location>
        <begin position="34"/>
        <end position="53"/>
    </location>
</feature>
<dbReference type="OrthoDB" id="1068471at2759"/>
<dbReference type="Gene3D" id="2.130.10.10">
    <property type="entry name" value="YVTN repeat-like/Quinoprotein amine dehydrogenase"/>
    <property type="match status" value="1"/>
</dbReference>
<name>A0A7D8Z723_VANHU</name>
<dbReference type="InterPro" id="IPR051980">
    <property type="entry name" value="WD_repeat_MORG1"/>
</dbReference>
<dbReference type="GO" id="GO:0071013">
    <property type="term" value="C:catalytic step 2 spliceosome"/>
    <property type="evidence" value="ECO:0007669"/>
    <property type="project" value="TreeGrafter"/>
</dbReference>
<evidence type="ECO:0000256" key="5">
    <source>
        <dbReference type="SAM" id="MobiDB-lite"/>
    </source>
</evidence>
<evidence type="ECO:0000256" key="2">
    <source>
        <dbReference type="ARBA" id="ARBA00022490"/>
    </source>
</evidence>
<comment type="similarity">
    <text evidence="3">Belongs to the WD repeat MORG1 family.</text>
</comment>
<keyword evidence="4" id="KW-0853">WD repeat</keyword>
<dbReference type="InterPro" id="IPR001680">
    <property type="entry name" value="WD40_rpt"/>
</dbReference>
<dbReference type="PANTHER" id="PTHR22842:SF3">
    <property type="entry name" value="WD REPEAT DOMAIN-CONTAINING PROTEIN 83"/>
    <property type="match status" value="1"/>
</dbReference>
<proteinExistence type="inferred from homology"/>
<comment type="caution">
    <text evidence="6">The sequence shown here is derived from an EMBL/GenBank/DDBJ whole genome shotgun (WGS) entry which is preliminary data.</text>
</comment>
<dbReference type="AlphaFoldDB" id="A0A7D8Z723"/>